<evidence type="ECO:0000256" key="10">
    <source>
        <dbReference type="PROSITE-ProRule" id="PRU01360"/>
    </source>
</evidence>
<evidence type="ECO:0000256" key="8">
    <source>
        <dbReference type="ARBA" id="ARBA00023170"/>
    </source>
</evidence>
<proteinExistence type="inferred from homology"/>
<evidence type="ECO:0000256" key="7">
    <source>
        <dbReference type="ARBA" id="ARBA00023136"/>
    </source>
</evidence>
<dbReference type="EMBL" id="PYFT01000001">
    <property type="protein sequence ID" value="PSR54525.1"/>
    <property type="molecule type" value="Genomic_DNA"/>
</dbReference>
<dbReference type="InterPro" id="IPR036942">
    <property type="entry name" value="Beta-barrel_TonB_sf"/>
</dbReference>
<keyword evidence="13" id="KW-1185">Reference proteome</keyword>
<keyword evidence="6" id="KW-0798">TonB box</keyword>
<comment type="caution">
    <text evidence="12">The sequence shown here is derived from an EMBL/GenBank/DDBJ whole genome shotgun (WGS) entry which is preliminary data.</text>
</comment>
<dbReference type="GO" id="GO:0009279">
    <property type="term" value="C:cell outer membrane"/>
    <property type="evidence" value="ECO:0007669"/>
    <property type="project" value="UniProtKB-SubCell"/>
</dbReference>
<evidence type="ECO:0000256" key="9">
    <source>
        <dbReference type="ARBA" id="ARBA00023237"/>
    </source>
</evidence>
<comment type="similarity">
    <text evidence="10">Belongs to the TonB-dependent receptor family.</text>
</comment>
<evidence type="ECO:0000256" key="3">
    <source>
        <dbReference type="ARBA" id="ARBA00022452"/>
    </source>
</evidence>
<dbReference type="PROSITE" id="PS52016">
    <property type="entry name" value="TONB_DEPENDENT_REC_3"/>
    <property type="match status" value="1"/>
</dbReference>
<dbReference type="InterPro" id="IPR039426">
    <property type="entry name" value="TonB-dep_rcpt-like"/>
</dbReference>
<dbReference type="InterPro" id="IPR000531">
    <property type="entry name" value="Beta-barrel_TonB"/>
</dbReference>
<keyword evidence="8" id="KW-0675">Receptor</keyword>
<comment type="subcellular location">
    <subcellularLocation>
        <location evidence="1 10">Cell outer membrane</location>
        <topology evidence="1 10">Multi-pass membrane protein</topology>
    </subcellularLocation>
</comment>
<evidence type="ECO:0000256" key="1">
    <source>
        <dbReference type="ARBA" id="ARBA00004571"/>
    </source>
</evidence>
<evidence type="ECO:0000256" key="4">
    <source>
        <dbReference type="ARBA" id="ARBA00022692"/>
    </source>
</evidence>
<name>A0A2T2YG83_9BACT</name>
<evidence type="ECO:0000259" key="11">
    <source>
        <dbReference type="Pfam" id="PF00593"/>
    </source>
</evidence>
<dbReference type="GO" id="GO:0015344">
    <property type="term" value="F:siderophore uptake transmembrane transporter activity"/>
    <property type="evidence" value="ECO:0007669"/>
    <property type="project" value="TreeGrafter"/>
</dbReference>
<dbReference type="PANTHER" id="PTHR30069:SF29">
    <property type="entry name" value="HEMOGLOBIN AND HEMOGLOBIN-HAPTOGLOBIN-BINDING PROTEIN 1-RELATED"/>
    <property type="match status" value="1"/>
</dbReference>
<keyword evidence="3 10" id="KW-1134">Transmembrane beta strand</keyword>
<evidence type="ECO:0000256" key="5">
    <source>
        <dbReference type="ARBA" id="ARBA00022729"/>
    </source>
</evidence>
<evidence type="ECO:0000313" key="13">
    <source>
        <dbReference type="Proteomes" id="UP000240357"/>
    </source>
</evidence>
<dbReference type="Pfam" id="PF00593">
    <property type="entry name" value="TonB_dep_Rec_b-barrel"/>
    <property type="match status" value="1"/>
</dbReference>
<feature type="domain" description="TonB-dependent receptor-like beta-barrel" evidence="11">
    <location>
        <begin position="19"/>
        <end position="281"/>
    </location>
</feature>
<dbReference type="AlphaFoldDB" id="A0A2T2YG83"/>
<organism evidence="12 13">
    <name type="scientific">Adhaeribacter arboris</name>
    <dbReference type="NCBI Taxonomy" id="2072846"/>
    <lineage>
        <taxon>Bacteria</taxon>
        <taxon>Pseudomonadati</taxon>
        <taxon>Bacteroidota</taxon>
        <taxon>Cytophagia</taxon>
        <taxon>Cytophagales</taxon>
        <taxon>Hymenobacteraceae</taxon>
        <taxon>Adhaeribacter</taxon>
    </lineage>
</organism>
<reference evidence="12 13" key="1">
    <citation type="submission" date="2018-03" db="EMBL/GenBank/DDBJ databases">
        <title>Adhaeribacter sp. HMF7605 Genome sequencing and assembly.</title>
        <authorList>
            <person name="Kang H."/>
            <person name="Kang J."/>
            <person name="Cha I."/>
            <person name="Kim H."/>
            <person name="Joh K."/>
        </authorList>
    </citation>
    <scope>NUCLEOTIDE SEQUENCE [LARGE SCALE GENOMIC DNA]</scope>
    <source>
        <strain evidence="12 13">HMF7605</strain>
    </source>
</reference>
<sequence length="308" mass="35161">MNVDAGSDIQYFTAEVDGYGKKVNETRASGFLLFRYDPLSFLHLNLNLRQAWVIGFNPPLAPTLGFALDVLKKNKYNLTWKGAATRGYRVPTLNDRYWPTGNANLKPENSYNFETGFLHKYTPGRFSLENELTAYQMQVENWIQWLPATSTGIWSPQNLKQVHVTGAEFSSKFSWFLRYGKLTGGVNYSYTSSQQAKTYSNSSEPIGKQLIYVPYHTATTYADITYKTWLLTANYQYTGGRYTTAENTRSLPAYGLVTLYGGKTFPIGKASFQIIARVNNLTNQVYQNLEYYALPGRNYQLSSRFTFR</sequence>
<dbReference type="GO" id="GO:0044718">
    <property type="term" value="P:siderophore transmembrane transport"/>
    <property type="evidence" value="ECO:0007669"/>
    <property type="project" value="TreeGrafter"/>
</dbReference>
<accession>A0A2T2YG83</accession>
<evidence type="ECO:0000256" key="2">
    <source>
        <dbReference type="ARBA" id="ARBA00022448"/>
    </source>
</evidence>
<keyword evidence="7 10" id="KW-0472">Membrane</keyword>
<keyword evidence="5" id="KW-0732">Signal</keyword>
<dbReference type="PANTHER" id="PTHR30069">
    <property type="entry name" value="TONB-DEPENDENT OUTER MEMBRANE RECEPTOR"/>
    <property type="match status" value="1"/>
</dbReference>
<keyword evidence="2 10" id="KW-0813">Transport</keyword>
<protein>
    <recommendedName>
        <fullName evidence="11">TonB-dependent receptor-like beta-barrel domain-containing protein</fullName>
    </recommendedName>
</protein>
<evidence type="ECO:0000313" key="12">
    <source>
        <dbReference type="EMBL" id="PSR54525.1"/>
    </source>
</evidence>
<dbReference type="OrthoDB" id="9762903at2"/>
<dbReference type="SUPFAM" id="SSF56935">
    <property type="entry name" value="Porins"/>
    <property type="match status" value="1"/>
</dbReference>
<keyword evidence="9 10" id="KW-0998">Cell outer membrane</keyword>
<gene>
    <name evidence="12" type="ORF">AHMF7605_13895</name>
</gene>
<evidence type="ECO:0000256" key="6">
    <source>
        <dbReference type="ARBA" id="ARBA00023077"/>
    </source>
</evidence>
<keyword evidence="4 10" id="KW-0812">Transmembrane</keyword>
<dbReference type="Gene3D" id="2.40.170.20">
    <property type="entry name" value="TonB-dependent receptor, beta-barrel domain"/>
    <property type="match status" value="1"/>
</dbReference>
<dbReference type="Proteomes" id="UP000240357">
    <property type="component" value="Unassembled WGS sequence"/>
</dbReference>